<dbReference type="Proteomes" id="UP001057402">
    <property type="component" value="Chromosome 9"/>
</dbReference>
<name>A0ACB9MP35_9MYRT</name>
<accession>A0ACB9MP35</accession>
<organism evidence="1 2">
    <name type="scientific">Melastoma candidum</name>
    <dbReference type="NCBI Taxonomy" id="119954"/>
    <lineage>
        <taxon>Eukaryota</taxon>
        <taxon>Viridiplantae</taxon>
        <taxon>Streptophyta</taxon>
        <taxon>Embryophyta</taxon>
        <taxon>Tracheophyta</taxon>
        <taxon>Spermatophyta</taxon>
        <taxon>Magnoliopsida</taxon>
        <taxon>eudicotyledons</taxon>
        <taxon>Gunneridae</taxon>
        <taxon>Pentapetalae</taxon>
        <taxon>rosids</taxon>
        <taxon>malvids</taxon>
        <taxon>Myrtales</taxon>
        <taxon>Melastomataceae</taxon>
        <taxon>Melastomatoideae</taxon>
        <taxon>Melastomateae</taxon>
        <taxon>Melastoma</taxon>
    </lineage>
</organism>
<keyword evidence="2" id="KW-1185">Reference proteome</keyword>
<dbReference type="EMBL" id="CM042888">
    <property type="protein sequence ID" value="KAI4326098.1"/>
    <property type="molecule type" value="Genomic_DNA"/>
</dbReference>
<protein>
    <submittedName>
        <fullName evidence="1">Uncharacterized protein</fullName>
    </submittedName>
</protein>
<reference evidence="2" key="1">
    <citation type="journal article" date="2023" name="Front. Plant Sci.">
        <title>Chromosomal-level genome assembly of Melastoma candidum provides insights into trichome evolution.</title>
        <authorList>
            <person name="Zhong Y."/>
            <person name="Wu W."/>
            <person name="Sun C."/>
            <person name="Zou P."/>
            <person name="Liu Y."/>
            <person name="Dai S."/>
            <person name="Zhou R."/>
        </authorList>
    </citation>
    <scope>NUCLEOTIDE SEQUENCE [LARGE SCALE GENOMIC DNA]</scope>
</reference>
<sequence length="378" mass="42021">MVDVDRRLAGLSPANAAGLRRLYARAASSPGSAPSLRSLADNVLSRLRGSGTLLLPGITDEEFAVSEAEFGFIFPPDLRAVLSSGLPAGPAFPDWRCSSSAPARLILRASLELPAASVSLQVARNGLWPRSWGSKPQDPAEALAMARGRLKRAPPLVPIGNRYYIPSRPCVAGNPVFYVDEERVVQCGKDLSDLFDHVSRFGKSTSSRIPHESLERSDQLSYTRKSLDSSRRQPRWIEFWSDVAAATVDEQRRNSSPERFFEIVLTPKTQHWVDDYVGGISSVLKDGGWSEEDVREMTEVLGSGFFPEGEFDRQGVLNTLFLKADRTAETMRNAGWSADDVSDMLEPCLRPEHEQRPVRRLPPRLAERFEKLADWVSR</sequence>
<comment type="caution">
    <text evidence="1">The sequence shown here is derived from an EMBL/GenBank/DDBJ whole genome shotgun (WGS) entry which is preliminary data.</text>
</comment>
<gene>
    <name evidence="1" type="ORF">MLD38_031445</name>
</gene>
<evidence type="ECO:0000313" key="2">
    <source>
        <dbReference type="Proteomes" id="UP001057402"/>
    </source>
</evidence>
<proteinExistence type="predicted"/>
<evidence type="ECO:0000313" key="1">
    <source>
        <dbReference type="EMBL" id="KAI4326098.1"/>
    </source>
</evidence>